<dbReference type="InterPro" id="IPR037972">
    <property type="entry name" value="RepB_N"/>
</dbReference>
<dbReference type="NCBIfam" id="TIGR00180">
    <property type="entry name" value="parB_part"/>
    <property type="match status" value="1"/>
</dbReference>
<sequence length="353" mass="38526">MSRKNLLSSLTDRKLAASQAESGGEGDQKLTTGNQSPLSPAMERNRSRGAFGAITKSIDNLAERAASAKQLEARLLEGAAVIELDTDLIDASFVEDRIGDDAEAFAELVEAIEERGQDTPILVRPHPDREGRYMVVFGHRRLRAAKALARPVRAVVKELSDRDHVIAQGQENSARANLSFIEKAMFGANLIEQGYDRDVLMASLSVDKTAASKMLSVVNDIPKAIILAIGAAKNSGRRDTWYKLAQLMRDDKNRAVALGMIESPEFIEAGSDQRLAFLLSSIGTSKRKPAKMDSARQWTPTDKSVRVTAKAKGKTLSMEFASPNGKAFGEWISNNLEGLYETFRQSGSENKGD</sequence>
<evidence type="ECO:0000259" key="3">
    <source>
        <dbReference type="SMART" id="SM00470"/>
    </source>
</evidence>
<evidence type="ECO:0000313" key="4">
    <source>
        <dbReference type="EMBL" id="HHV66408.1"/>
    </source>
</evidence>
<dbReference type="Proteomes" id="UP000551563">
    <property type="component" value="Unassembled WGS sequence"/>
</dbReference>
<reference evidence="4 5" key="1">
    <citation type="journal article" date="2020" name="Biotechnol. Biofuels">
        <title>New insights from the biogas microbiome by comprehensive genome-resolved metagenomics of nearly 1600 species originating from multiple anaerobic digesters.</title>
        <authorList>
            <person name="Campanaro S."/>
            <person name="Treu L."/>
            <person name="Rodriguez-R L.M."/>
            <person name="Kovalovszki A."/>
            <person name="Ziels R.M."/>
            <person name="Maus I."/>
            <person name="Zhu X."/>
            <person name="Kougias P.G."/>
            <person name="Basile A."/>
            <person name="Luo G."/>
            <person name="Schluter A."/>
            <person name="Konstantinidis K.T."/>
            <person name="Angelidaki I."/>
        </authorList>
    </citation>
    <scope>NUCLEOTIDE SEQUENCE [LARGE SCALE GENOMIC DNA]</scope>
    <source>
        <strain evidence="4">AS04akNAM_66</strain>
    </source>
</reference>
<dbReference type="Gene3D" id="3.90.1530.30">
    <property type="match status" value="1"/>
</dbReference>
<dbReference type="AlphaFoldDB" id="A0A7V6P8S3"/>
<name>A0A7V6P8S3_9HYPH</name>
<dbReference type="InterPro" id="IPR050336">
    <property type="entry name" value="Chromosome_partition/occlusion"/>
</dbReference>
<comment type="caution">
    <text evidence="4">The sequence shown here is derived from an EMBL/GenBank/DDBJ whole genome shotgun (WGS) entry which is preliminary data.</text>
</comment>
<evidence type="ECO:0000256" key="2">
    <source>
        <dbReference type="SAM" id="MobiDB-lite"/>
    </source>
</evidence>
<dbReference type="PANTHER" id="PTHR33375">
    <property type="entry name" value="CHROMOSOME-PARTITIONING PROTEIN PARB-RELATED"/>
    <property type="match status" value="1"/>
</dbReference>
<dbReference type="GO" id="GO:0005694">
    <property type="term" value="C:chromosome"/>
    <property type="evidence" value="ECO:0007669"/>
    <property type="project" value="TreeGrafter"/>
</dbReference>
<dbReference type="SMART" id="SM00470">
    <property type="entry name" value="ParB"/>
    <property type="match status" value="1"/>
</dbReference>
<protein>
    <submittedName>
        <fullName evidence="4">Plasmid partitioning protein RepB</fullName>
    </submittedName>
</protein>
<evidence type="ECO:0000313" key="5">
    <source>
        <dbReference type="Proteomes" id="UP000551563"/>
    </source>
</evidence>
<dbReference type="SUPFAM" id="SSF109709">
    <property type="entry name" value="KorB DNA-binding domain-like"/>
    <property type="match status" value="1"/>
</dbReference>
<dbReference type="SUPFAM" id="SSF110849">
    <property type="entry name" value="ParB/Sulfiredoxin"/>
    <property type="match status" value="1"/>
</dbReference>
<dbReference type="CDD" id="cd16405">
    <property type="entry name" value="RepB_like_N"/>
    <property type="match status" value="1"/>
</dbReference>
<dbReference type="InterPro" id="IPR036086">
    <property type="entry name" value="ParB/Sulfiredoxin_sf"/>
</dbReference>
<feature type="region of interest" description="Disordered" evidence="2">
    <location>
        <begin position="1"/>
        <end position="46"/>
    </location>
</feature>
<comment type="similarity">
    <text evidence="1">Belongs to the ParB family.</text>
</comment>
<dbReference type="InterPro" id="IPR017819">
    <property type="entry name" value="Plasmid_partition_RepB"/>
</dbReference>
<dbReference type="EMBL" id="DUMN01000062">
    <property type="protein sequence ID" value="HHV66408.1"/>
    <property type="molecule type" value="Genomic_DNA"/>
</dbReference>
<feature type="domain" description="ParB-like N-terminal" evidence="3">
    <location>
        <begin position="82"/>
        <end position="173"/>
    </location>
</feature>
<dbReference type="PANTHER" id="PTHR33375:SF1">
    <property type="entry name" value="CHROMOSOME-PARTITIONING PROTEIN PARB-RELATED"/>
    <property type="match status" value="1"/>
</dbReference>
<accession>A0A7V6P8S3</accession>
<feature type="compositionally biased region" description="Polar residues" evidence="2">
    <location>
        <begin position="29"/>
        <end position="38"/>
    </location>
</feature>
<gene>
    <name evidence="4" type="primary">repB</name>
    <name evidence="4" type="ORF">GXX48_01975</name>
</gene>
<dbReference type="NCBIfam" id="TIGR03454">
    <property type="entry name" value="partition_RepB"/>
    <property type="match status" value="1"/>
</dbReference>
<dbReference type="InterPro" id="IPR004437">
    <property type="entry name" value="ParB/RepB/Spo0J"/>
</dbReference>
<evidence type="ECO:0000256" key="1">
    <source>
        <dbReference type="ARBA" id="ARBA00006295"/>
    </source>
</evidence>
<dbReference type="Pfam" id="PF02195">
    <property type="entry name" value="ParB_N"/>
    <property type="match status" value="1"/>
</dbReference>
<dbReference type="InterPro" id="IPR003115">
    <property type="entry name" value="ParB_N"/>
</dbReference>
<organism evidence="4 5">
    <name type="scientific">Brucella intermedia</name>
    <dbReference type="NCBI Taxonomy" id="94625"/>
    <lineage>
        <taxon>Bacteria</taxon>
        <taxon>Pseudomonadati</taxon>
        <taxon>Pseudomonadota</taxon>
        <taxon>Alphaproteobacteria</taxon>
        <taxon>Hyphomicrobiales</taxon>
        <taxon>Brucellaceae</taxon>
        <taxon>Brucella/Ochrobactrum group</taxon>
        <taxon>Brucella</taxon>
    </lineage>
</organism>
<dbReference type="InterPro" id="IPR011111">
    <property type="entry name" value="Plasmid_RepB"/>
</dbReference>
<dbReference type="Pfam" id="PF07506">
    <property type="entry name" value="RepB"/>
    <property type="match status" value="1"/>
</dbReference>
<dbReference type="GO" id="GO:0007059">
    <property type="term" value="P:chromosome segregation"/>
    <property type="evidence" value="ECO:0007669"/>
    <property type="project" value="TreeGrafter"/>
</dbReference>
<proteinExistence type="inferred from homology"/>
<dbReference type="GO" id="GO:0003677">
    <property type="term" value="F:DNA binding"/>
    <property type="evidence" value="ECO:0007669"/>
    <property type="project" value="InterPro"/>
</dbReference>
<dbReference type="Gene3D" id="1.10.10.2830">
    <property type="match status" value="1"/>
</dbReference>
<feature type="compositionally biased region" description="Polar residues" evidence="2">
    <location>
        <begin position="1"/>
        <end position="10"/>
    </location>
</feature>